<comment type="caution">
    <text evidence="3">The sequence shown here is derived from an EMBL/GenBank/DDBJ whole genome shotgun (WGS) entry which is preliminary data.</text>
</comment>
<organism evidence="3 4">
    <name type="scientific">Chryseomicrobium palamuruense</name>
    <dbReference type="NCBI Taxonomy" id="682973"/>
    <lineage>
        <taxon>Bacteria</taxon>
        <taxon>Bacillati</taxon>
        <taxon>Bacillota</taxon>
        <taxon>Bacilli</taxon>
        <taxon>Bacillales</taxon>
        <taxon>Caryophanaceae</taxon>
        <taxon>Chryseomicrobium</taxon>
    </lineage>
</organism>
<reference evidence="4" key="1">
    <citation type="journal article" date="2019" name="Int. J. Syst. Evol. Microbiol.">
        <title>The Global Catalogue of Microorganisms (GCM) 10K type strain sequencing project: providing services to taxonomists for standard genome sequencing and annotation.</title>
        <authorList>
            <consortium name="The Broad Institute Genomics Platform"/>
            <consortium name="The Broad Institute Genome Sequencing Center for Infectious Disease"/>
            <person name="Wu L."/>
            <person name="Ma J."/>
        </authorList>
    </citation>
    <scope>NUCLEOTIDE SEQUENCE [LARGE SCALE GENOMIC DNA]</scope>
    <source>
        <strain evidence="4">CCUG 50353</strain>
    </source>
</reference>
<keyword evidence="4" id="KW-1185">Reference proteome</keyword>
<protein>
    <submittedName>
        <fullName evidence="3">PDZ domain-containing protein</fullName>
    </submittedName>
</protein>
<accession>A0ABV8UT05</accession>
<feature type="transmembrane region" description="Helical" evidence="1">
    <location>
        <begin position="191"/>
        <end position="212"/>
    </location>
</feature>
<keyword evidence="1" id="KW-0812">Transmembrane</keyword>
<feature type="transmembrane region" description="Helical" evidence="1">
    <location>
        <begin position="253"/>
        <end position="283"/>
    </location>
</feature>
<evidence type="ECO:0000313" key="4">
    <source>
        <dbReference type="Proteomes" id="UP001595733"/>
    </source>
</evidence>
<feature type="transmembrane region" description="Helical" evidence="1">
    <location>
        <begin position="144"/>
        <end position="162"/>
    </location>
</feature>
<dbReference type="PROSITE" id="PS50106">
    <property type="entry name" value="PDZ"/>
    <property type="match status" value="1"/>
</dbReference>
<name>A0ABV8UT05_9BACL</name>
<dbReference type="Proteomes" id="UP001595733">
    <property type="component" value="Unassembled WGS sequence"/>
</dbReference>
<dbReference type="InterPro" id="IPR041489">
    <property type="entry name" value="PDZ_6"/>
</dbReference>
<feature type="domain" description="PDZ" evidence="2">
    <location>
        <begin position="285"/>
        <end position="340"/>
    </location>
</feature>
<dbReference type="InterPro" id="IPR036034">
    <property type="entry name" value="PDZ_sf"/>
</dbReference>
<dbReference type="RefSeq" id="WP_378139164.1">
    <property type="nucleotide sequence ID" value="NZ_JBHSEF010000008.1"/>
</dbReference>
<keyword evidence="1" id="KW-0472">Membrane</keyword>
<feature type="transmembrane region" description="Helical" evidence="1">
    <location>
        <begin position="20"/>
        <end position="37"/>
    </location>
</feature>
<proteinExistence type="predicted"/>
<feature type="transmembrane region" description="Helical" evidence="1">
    <location>
        <begin position="84"/>
        <end position="101"/>
    </location>
</feature>
<dbReference type="SUPFAM" id="SSF50156">
    <property type="entry name" value="PDZ domain-like"/>
    <property type="match status" value="1"/>
</dbReference>
<evidence type="ECO:0000313" key="3">
    <source>
        <dbReference type="EMBL" id="MFC4353608.1"/>
    </source>
</evidence>
<sequence>MNQQMMGEIAWAIGQFFLHPLFYAAIVAAILTGYFRVKKERSHFKTRLTWGWSEVRGILKDSWVFSLGLSGIFLLLGIVIYPEFLVLWSIVALFALLIFHFQYLSGAYLIPVAAGLWWLFHSLSYTVSIKVFQLSGELFALQHLWPLGLLAGLFLIAESFFVRRQGNDILSPQMVTTKRGGSAVQYRIKRLWLIPVVLLIPGDWFGTIPTYWPVVSFGEQTFALMAIPFLTGYQQTFRKSYPFEILPQRSKEFFILGIATAITAVFGILLPWLAVVSLILVFIGKIILDLKSRQYQTTGSFAVVQTTEGVQIAGVLAGSPAEKMGLQIGERIVKVNGQRIHDEQGLYEAIQINAAHCRLEVLDHNNELRLKQHVIFRHDHHRLGLLLARPSL</sequence>
<dbReference type="EMBL" id="JBHSEF010000008">
    <property type="protein sequence ID" value="MFC4353608.1"/>
    <property type="molecule type" value="Genomic_DNA"/>
</dbReference>
<feature type="transmembrane region" description="Helical" evidence="1">
    <location>
        <begin position="58"/>
        <end position="78"/>
    </location>
</feature>
<feature type="transmembrane region" description="Helical" evidence="1">
    <location>
        <begin position="108"/>
        <end position="132"/>
    </location>
</feature>
<dbReference type="Pfam" id="PF17820">
    <property type="entry name" value="PDZ_6"/>
    <property type="match status" value="1"/>
</dbReference>
<dbReference type="Gene3D" id="2.30.42.10">
    <property type="match status" value="1"/>
</dbReference>
<gene>
    <name evidence="3" type="ORF">ACFO0S_00845</name>
</gene>
<evidence type="ECO:0000256" key="1">
    <source>
        <dbReference type="SAM" id="Phobius"/>
    </source>
</evidence>
<keyword evidence="1" id="KW-1133">Transmembrane helix</keyword>
<evidence type="ECO:0000259" key="2">
    <source>
        <dbReference type="PROSITE" id="PS50106"/>
    </source>
</evidence>
<dbReference type="InterPro" id="IPR001478">
    <property type="entry name" value="PDZ"/>
</dbReference>
<dbReference type="SMART" id="SM00228">
    <property type="entry name" value="PDZ"/>
    <property type="match status" value="1"/>
</dbReference>